<accession>A0AAW6U3E8</accession>
<feature type="domain" description="Glycosyl hydrolase family 95 N-terminal" evidence="1">
    <location>
        <begin position="51"/>
        <end position="198"/>
    </location>
</feature>
<comment type="caution">
    <text evidence="4">The sequence shown here is derived from an EMBL/GenBank/DDBJ whole genome shotgun (WGS) entry which is preliminary data.</text>
</comment>
<dbReference type="Pfam" id="PF22124">
    <property type="entry name" value="Glyco_hydro_95_cat"/>
    <property type="match status" value="1"/>
</dbReference>
<dbReference type="AlphaFoldDB" id="A0AAW6U3E8"/>
<dbReference type="Gene3D" id="2.70.98.50">
    <property type="entry name" value="putative glycoside hydrolase family protein from bacillus halodurans"/>
    <property type="match status" value="1"/>
</dbReference>
<evidence type="ECO:0000313" key="4">
    <source>
        <dbReference type="EMBL" id="MDI6450424.1"/>
    </source>
</evidence>
<evidence type="ECO:0000259" key="2">
    <source>
        <dbReference type="Pfam" id="PF21307"/>
    </source>
</evidence>
<feature type="domain" description="Glycosyl hydrolase family 95 catalytic" evidence="3">
    <location>
        <begin position="332"/>
        <end position="684"/>
    </location>
</feature>
<feature type="domain" description="Alpha fucosidase A-like C-terminal" evidence="2">
    <location>
        <begin position="686"/>
        <end position="778"/>
    </location>
</feature>
<dbReference type="InterPro" id="IPR008928">
    <property type="entry name" value="6-hairpin_glycosidase_sf"/>
</dbReference>
<evidence type="ECO:0000313" key="5">
    <source>
        <dbReference type="Proteomes" id="UP001431776"/>
    </source>
</evidence>
<dbReference type="InterPro" id="IPR054363">
    <property type="entry name" value="GH95_cat"/>
</dbReference>
<dbReference type="InterPro" id="IPR027414">
    <property type="entry name" value="GH95_N_dom"/>
</dbReference>
<dbReference type="SUPFAM" id="SSF48208">
    <property type="entry name" value="Six-hairpin glycosidases"/>
    <property type="match status" value="1"/>
</dbReference>
<evidence type="ECO:0000259" key="3">
    <source>
        <dbReference type="Pfam" id="PF22124"/>
    </source>
</evidence>
<dbReference type="InterPro" id="IPR012341">
    <property type="entry name" value="6hp_glycosidase-like_sf"/>
</dbReference>
<dbReference type="Pfam" id="PF14498">
    <property type="entry name" value="Glyco_hyd_65N_2"/>
    <property type="match status" value="1"/>
</dbReference>
<name>A0AAW6U3E8_9BACT</name>
<dbReference type="PANTHER" id="PTHR31084:SF0">
    <property type="entry name" value="ALPHA-L-FUCOSIDASE 2"/>
    <property type="match status" value="1"/>
</dbReference>
<dbReference type="EMBL" id="JASCXX010000020">
    <property type="protein sequence ID" value="MDI6450424.1"/>
    <property type="molecule type" value="Genomic_DNA"/>
</dbReference>
<sequence length="785" mass="88549">MNKTGRVCPAHRSKRTEGVGASYASPLRFLTLCLTVLTSPVLGAPKPEHGLHYDSPATVWDEAMPLGNGLLGALVWGDGAPLRISLDRTDLWDLRPVPEFHTEEYSYATMRQWVREGRIEDLHRLYDDPYGHPGPTKIPAGRIELSLDAAFQDASLDLATAVTTAKFTGGRVVEVFVHATEPFGMVRLTGATPERVTLLAPPFSGEITEEAGANKISAGDLATLRYKAPEIHEGDGWTGYAQEGWGEFRFAVVLMWRPSDGGWLGVWSIATSNESSDPLSRARRTCAKAIEQGFAETLAQHTRWWQTYWDGASVRVPNPIIERQWYLETYKFGAAARADTPPITLQGPWTADNRKIPPWKGDYHHDLNTELSYWPAYSGNRLEGAAGFVKWLWDTKPTAEAWTKRFFDLPGLNVPMTADLNQEQIGGWHQYTHSATTAAWLAHHFYLHWRYSMDRDFLRDRAYPWLRDVSIFLDAVTEKGPDGQRTLPLSSSPEINDNRLDAWFPTITNYDLALIRWNLETTAELADELDRPQEARRWRAVLAETPDLALDPNDRKLLVARDYPLPGSHRHFSHLMAIHPLGLIRWENGPRDRAIIEASLADLERHGSSWWTGYSFSWLASLAARVRDGEKAERALEIFSTAFCLRNSFHCNGDQTDKGYSNFRYRPFTLEGNFAAAAGLQEMLLQSYSGTIRVFPAVPNTWRDVSFDKFRAEGAFVVSAERRAGRVTFVEIRAEASGTCRLENPFGDARFSVQGLDKNNVRTAETDLIFRLVAGQTVRLIREPR</sequence>
<dbReference type="GO" id="GO:0004560">
    <property type="term" value="F:alpha-L-fucosidase activity"/>
    <property type="evidence" value="ECO:0007669"/>
    <property type="project" value="TreeGrafter"/>
</dbReference>
<keyword evidence="5" id="KW-1185">Reference proteome</keyword>
<dbReference type="InterPro" id="IPR049053">
    <property type="entry name" value="AFCA-like_C"/>
</dbReference>
<proteinExistence type="predicted"/>
<dbReference type="GO" id="GO:0005975">
    <property type="term" value="P:carbohydrate metabolic process"/>
    <property type="evidence" value="ECO:0007669"/>
    <property type="project" value="InterPro"/>
</dbReference>
<dbReference type="Gene3D" id="1.50.10.10">
    <property type="match status" value="1"/>
</dbReference>
<keyword evidence="4" id="KW-0378">Hydrolase</keyword>
<reference evidence="4" key="1">
    <citation type="submission" date="2023-05" db="EMBL/GenBank/DDBJ databases">
        <title>Anaerotaeda fermentans gen. nov., sp. nov., a novel anaerobic planctomycete of the new family within the order Sedimentisphaerales isolated from Taman Peninsula, Russia.</title>
        <authorList>
            <person name="Khomyakova M.A."/>
            <person name="Merkel A.Y."/>
            <person name="Slobodkin A.I."/>
        </authorList>
    </citation>
    <scope>NUCLEOTIDE SEQUENCE</scope>
    <source>
        <strain evidence="4">M17dextr</strain>
    </source>
</reference>
<dbReference type="Proteomes" id="UP001431776">
    <property type="component" value="Unassembled WGS sequence"/>
</dbReference>
<gene>
    <name evidence="4" type="ORF">QJ522_15285</name>
</gene>
<dbReference type="PANTHER" id="PTHR31084">
    <property type="entry name" value="ALPHA-L-FUCOSIDASE 2"/>
    <property type="match status" value="1"/>
</dbReference>
<dbReference type="Pfam" id="PF21307">
    <property type="entry name" value="Glyco_hydro_95_C"/>
    <property type="match status" value="1"/>
</dbReference>
<organism evidence="4 5">
    <name type="scientific">Anaerobaca lacustris</name>
    <dbReference type="NCBI Taxonomy" id="3044600"/>
    <lineage>
        <taxon>Bacteria</taxon>
        <taxon>Pseudomonadati</taxon>
        <taxon>Planctomycetota</taxon>
        <taxon>Phycisphaerae</taxon>
        <taxon>Sedimentisphaerales</taxon>
        <taxon>Anaerobacaceae</taxon>
        <taxon>Anaerobaca</taxon>
    </lineage>
</organism>
<evidence type="ECO:0000259" key="1">
    <source>
        <dbReference type="Pfam" id="PF14498"/>
    </source>
</evidence>
<dbReference type="RefSeq" id="WP_349245835.1">
    <property type="nucleotide sequence ID" value="NZ_JASCXX010000020.1"/>
</dbReference>
<protein>
    <submittedName>
        <fullName evidence="4">Glycoside hydrolase N-terminal domain-containing protein</fullName>
    </submittedName>
</protein>